<proteinExistence type="inferred from homology"/>
<dbReference type="OrthoDB" id="6614653at2759"/>
<dbReference type="InterPro" id="IPR016024">
    <property type="entry name" value="ARM-type_fold"/>
</dbReference>
<dbReference type="PANTHER" id="PTHR14387:SF0">
    <property type="entry name" value="DUF2428 DOMAIN-CONTAINING PROTEIN"/>
    <property type="match status" value="1"/>
</dbReference>
<evidence type="ECO:0000259" key="5">
    <source>
        <dbReference type="Pfam" id="PF25151"/>
    </source>
</evidence>
<dbReference type="Pfam" id="PF25150">
    <property type="entry name" value="TPR_Trm732"/>
    <property type="match status" value="1"/>
</dbReference>
<dbReference type="InterPro" id="IPR051954">
    <property type="entry name" value="tRNA_methyltransferase_THADA"/>
</dbReference>
<name>A0A6A4J972_APOLU</name>
<dbReference type="Pfam" id="PF10350">
    <property type="entry name" value="DUF2428"/>
    <property type="match status" value="1"/>
</dbReference>
<organism evidence="6 7">
    <name type="scientific">Apolygus lucorum</name>
    <name type="common">Small green plant bug</name>
    <name type="synonym">Lygocoris lucorum</name>
    <dbReference type="NCBI Taxonomy" id="248454"/>
    <lineage>
        <taxon>Eukaryota</taxon>
        <taxon>Metazoa</taxon>
        <taxon>Ecdysozoa</taxon>
        <taxon>Arthropoda</taxon>
        <taxon>Hexapoda</taxon>
        <taxon>Insecta</taxon>
        <taxon>Pterygota</taxon>
        <taxon>Neoptera</taxon>
        <taxon>Paraneoptera</taxon>
        <taxon>Hemiptera</taxon>
        <taxon>Heteroptera</taxon>
        <taxon>Panheteroptera</taxon>
        <taxon>Cimicomorpha</taxon>
        <taxon>Miridae</taxon>
        <taxon>Mirini</taxon>
        <taxon>Apolygus</taxon>
    </lineage>
</organism>
<evidence type="ECO:0000259" key="4">
    <source>
        <dbReference type="Pfam" id="PF25150"/>
    </source>
</evidence>
<dbReference type="PANTHER" id="PTHR14387">
    <property type="entry name" value="THADA/DEATH RECEPTOR INTERACTING PROTEIN"/>
    <property type="match status" value="1"/>
</dbReference>
<dbReference type="InterPro" id="IPR056842">
    <property type="entry name" value="THADA-like_TPR_C"/>
</dbReference>
<protein>
    <submittedName>
        <fullName evidence="6">Uncharacterized protein</fullName>
    </submittedName>
</protein>
<sequence>MQQVKIDYVEEGSQYNYRVVETSTTMSILLSNVEFNQQVVTPGLAVHGVFGLYLILAHNKPVEMAIDSTIAGTLSHSLNCLKQSITANDSKFFIQEFRSIITSCQKLTSTSNSLLPPCLGQLADTLLTTLGSHAHLSLEARSLCGVALALVLCTISEPSSVALMYSKSFLSPSSSGGELRVRLYKGAPELAINISSDDLSTFRLCLAHGLLQIQPQSFWLSPQVSQSTWHSLLVGRMFPLLETEAFTYSHRTLLAFKSLVVWAKRFRLNTMNGRLSSSLAISLLNIIASNWENPFNGVREQNSLLLEQLLAMTSIEDNEEIPTLLRPTNLVELVLTEMSWKVKSKFFFLSGIIPIASPLSTVLSFYEDLIEGLVLSLHYTHLVSAGTELYRVILEYIPQDKWSHLFLPRILTILSESDSPLAKLNLFNYWMGPTIKKYRNCLELVYDGLRGQGSTKLSDDLILSIVLTLKLGRKEGYEEMSWPTVRSSPYLSLALTHQNEHIRTTAFAVVCVSSKTSGLITTDEFALVRNFLDENVNSDSSPLRQSLLNSFTTFLVRFRDSCLQALRTHEGVGCDGVVRSMTFLEWLFKFLTSCLEIGSNYQRKITALELYKVVLSYLADEHGGERKSNAKADGQRVMKHCIAVGKWGFTSEIGRESLLFCISDSAEDVREAAARLLAGYFKITEPDSSRFNLLFNKGVSLCGDPMFYNSEAGALLVYTVTCLGYKGGLGATKFLDIKTERVCSGLLPLAENQFAALKTDILIGATSGAPLYGILRAVGRLELDPSSPEYHAMTLQEVNSFVNLVEAVVHHLLQVLASKSTSISEYAPSFLEMGEAIKSVVEGSALNVEESDKFQLSPAYQLVLNTIWLNLKICCWIASKLPDAGVDPNRCLSLILSILRQTKHKGALEAAGSSLGTLVKSLSTTSHASLLDDTLVQSLDRLAGGTTESTRGAGSVILLHRLVANDVRPGKPMVGKCLEKLVGLVERRTGHTSQALHLLAVLLKDRSLSQETAKVIHRLATASFACLSHSSWAVRNTGLQLFGAIVPRLVGQRKPSENDSSCSCYHLPYEELYYHGQSLVNNMLDQLSKLSGNSPCDHASLVPVLSLLSSLCIGLLTIINRELSTVIFDKFFAAFRSLMSSPISKVRQLAAEASAWFCSPSQIASIIRMHIWKITAFINDRSMENEIKTENELHGFLLNTKFLLERFQSEKKGVSALRKAEQEVDISLEELRRVSHSMNISFICKSVVAELVGCDDQVVFAHRFEQLSASLSEQHKALGMAIWKDIATEQIVQKCSFNDILFCVKSAYDSGDPEVINSTLCALKQRIPIKEFESVSNPILSYFLRLMLDGNPSEDLRRVVFEILCHHKPHNLNGNMEASISHLLKEGSIISIAVACGLLSLHQESKKQIIEEVVVRLRTFIEPSEYEETRLIASRALSLMYIFISRPVNDEDASSPFVNSVRSKLWEIGITLLEDENPIVRVEATKFASSVIEAAHPQNPYICLRKMMDPAILIKHFHVRDIVNCLLSRLECSQEELASLENDNADLGNNEDIYLNPFSNSSENEYAEPIKGVMLAVDGLLSLLQTDPSVSRYIEEVPSGSQSQILQDMVKV</sequence>
<evidence type="ECO:0000256" key="1">
    <source>
        <dbReference type="ARBA" id="ARBA00010409"/>
    </source>
</evidence>
<dbReference type="Proteomes" id="UP000466442">
    <property type="component" value="Unassembled WGS sequence"/>
</dbReference>
<comment type="caution">
    <text evidence="6">The sequence shown here is derived from an EMBL/GenBank/DDBJ whole genome shotgun (WGS) entry which is preliminary data.</text>
</comment>
<dbReference type="EMBL" id="WIXP02000014">
    <property type="protein sequence ID" value="KAF6199665.1"/>
    <property type="molecule type" value="Genomic_DNA"/>
</dbReference>
<keyword evidence="2" id="KW-0819">tRNA processing</keyword>
<accession>A0A6A4J972</accession>
<evidence type="ECO:0000313" key="7">
    <source>
        <dbReference type="Proteomes" id="UP000466442"/>
    </source>
</evidence>
<dbReference type="InterPro" id="IPR019442">
    <property type="entry name" value="THADA/TRM732_DUF2428"/>
</dbReference>
<dbReference type="GO" id="GO:0005829">
    <property type="term" value="C:cytosol"/>
    <property type="evidence" value="ECO:0007669"/>
    <property type="project" value="TreeGrafter"/>
</dbReference>
<comment type="similarity">
    <text evidence="1">Belongs to the THADA family.</text>
</comment>
<feature type="domain" description="tRNA (32-2'-O)-methyltransferase regulator THADA-like C-terminal TPR repeats region" evidence="5">
    <location>
        <begin position="1035"/>
        <end position="1202"/>
    </location>
</feature>
<dbReference type="Pfam" id="PF25151">
    <property type="entry name" value="TPR_Trm732_C"/>
    <property type="match status" value="1"/>
</dbReference>
<dbReference type="SUPFAM" id="SSF48371">
    <property type="entry name" value="ARM repeat"/>
    <property type="match status" value="2"/>
</dbReference>
<feature type="domain" description="DUF2428" evidence="3">
    <location>
        <begin position="799"/>
        <end position="1033"/>
    </location>
</feature>
<gene>
    <name evidence="6" type="ORF">GE061_005963</name>
</gene>
<feature type="domain" description="tRNA (32-2'-O)-methyltransferase regulator THADA-like TPR repeats region" evidence="4">
    <location>
        <begin position="424"/>
        <end position="623"/>
    </location>
</feature>
<reference evidence="6" key="1">
    <citation type="journal article" date="2021" name="Mol. Ecol. Resour.">
        <title>Apolygus lucorum genome provides insights into omnivorousness and mesophyll feeding.</title>
        <authorList>
            <person name="Liu Y."/>
            <person name="Liu H."/>
            <person name="Wang H."/>
            <person name="Huang T."/>
            <person name="Liu B."/>
            <person name="Yang B."/>
            <person name="Yin L."/>
            <person name="Li B."/>
            <person name="Zhang Y."/>
            <person name="Zhang S."/>
            <person name="Jiang F."/>
            <person name="Zhang X."/>
            <person name="Ren Y."/>
            <person name="Wang B."/>
            <person name="Wang S."/>
            <person name="Lu Y."/>
            <person name="Wu K."/>
            <person name="Fan W."/>
            <person name="Wang G."/>
        </authorList>
    </citation>
    <scope>NUCLEOTIDE SEQUENCE</scope>
    <source>
        <strain evidence="6">12Hb</strain>
    </source>
</reference>
<evidence type="ECO:0000259" key="3">
    <source>
        <dbReference type="Pfam" id="PF10350"/>
    </source>
</evidence>
<evidence type="ECO:0000313" key="6">
    <source>
        <dbReference type="EMBL" id="KAF6199665.1"/>
    </source>
</evidence>
<dbReference type="InterPro" id="IPR056843">
    <property type="entry name" value="THADA-like_TPR"/>
</dbReference>
<dbReference type="GO" id="GO:0030488">
    <property type="term" value="P:tRNA methylation"/>
    <property type="evidence" value="ECO:0007669"/>
    <property type="project" value="TreeGrafter"/>
</dbReference>
<keyword evidence="7" id="KW-1185">Reference proteome</keyword>
<evidence type="ECO:0000256" key="2">
    <source>
        <dbReference type="ARBA" id="ARBA00022694"/>
    </source>
</evidence>